<feature type="transmembrane region" description="Helical" evidence="6">
    <location>
        <begin position="211"/>
        <end position="232"/>
    </location>
</feature>
<keyword evidence="3 6" id="KW-0812">Transmembrane</keyword>
<keyword evidence="10" id="KW-1185">Reference proteome</keyword>
<feature type="compositionally biased region" description="Low complexity" evidence="7">
    <location>
        <begin position="246"/>
        <end position="264"/>
    </location>
</feature>
<evidence type="ECO:0000256" key="1">
    <source>
        <dbReference type="ARBA" id="ARBA00004141"/>
    </source>
</evidence>
<dbReference type="PROSITE" id="PS50928">
    <property type="entry name" value="ABC_TM1"/>
    <property type="match status" value="1"/>
</dbReference>
<keyword evidence="2 6" id="KW-0813">Transport</keyword>
<dbReference type="GO" id="GO:0031460">
    <property type="term" value="P:glycine betaine transport"/>
    <property type="evidence" value="ECO:0007669"/>
    <property type="project" value="TreeGrafter"/>
</dbReference>
<dbReference type="AlphaFoldDB" id="A0A7Y9GQN5"/>
<evidence type="ECO:0000313" key="10">
    <source>
        <dbReference type="Proteomes" id="UP000576969"/>
    </source>
</evidence>
<comment type="subcellular location">
    <subcellularLocation>
        <location evidence="6">Cell membrane</location>
        <topology evidence="6">Multi-pass membrane protein</topology>
    </subcellularLocation>
    <subcellularLocation>
        <location evidence="1">Membrane</location>
        <topology evidence="1">Multi-pass membrane protein</topology>
    </subcellularLocation>
</comment>
<comment type="similarity">
    <text evidence="6">Belongs to the binding-protein-dependent transport system permease family.</text>
</comment>
<reference evidence="9 10" key="1">
    <citation type="submission" date="2020-07" db="EMBL/GenBank/DDBJ databases">
        <title>Sequencing the genomes of 1000 actinobacteria strains.</title>
        <authorList>
            <person name="Klenk H.-P."/>
        </authorList>
    </citation>
    <scope>NUCLEOTIDE SEQUENCE [LARGE SCALE GENOMIC DNA]</scope>
    <source>
        <strain evidence="9 10">DSM 24662</strain>
    </source>
</reference>
<dbReference type="Pfam" id="PF00528">
    <property type="entry name" value="BPD_transp_1"/>
    <property type="match status" value="1"/>
</dbReference>
<gene>
    <name evidence="9" type="ORF">BJ991_001803</name>
</gene>
<feature type="transmembrane region" description="Helical" evidence="6">
    <location>
        <begin position="86"/>
        <end position="111"/>
    </location>
</feature>
<dbReference type="EMBL" id="JACCBV010000001">
    <property type="protein sequence ID" value="NYE19775.1"/>
    <property type="molecule type" value="Genomic_DNA"/>
</dbReference>
<dbReference type="InterPro" id="IPR000515">
    <property type="entry name" value="MetI-like"/>
</dbReference>
<feature type="transmembrane region" description="Helical" evidence="6">
    <location>
        <begin position="182"/>
        <end position="204"/>
    </location>
</feature>
<evidence type="ECO:0000256" key="7">
    <source>
        <dbReference type="SAM" id="MobiDB-lite"/>
    </source>
</evidence>
<evidence type="ECO:0000256" key="4">
    <source>
        <dbReference type="ARBA" id="ARBA00022989"/>
    </source>
</evidence>
<feature type="transmembrane region" description="Helical" evidence="6">
    <location>
        <begin position="117"/>
        <end position="136"/>
    </location>
</feature>
<dbReference type="Proteomes" id="UP000576969">
    <property type="component" value="Unassembled WGS sequence"/>
</dbReference>
<evidence type="ECO:0000256" key="6">
    <source>
        <dbReference type="RuleBase" id="RU363032"/>
    </source>
</evidence>
<dbReference type="GO" id="GO:0005886">
    <property type="term" value="C:plasma membrane"/>
    <property type="evidence" value="ECO:0007669"/>
    <property type="project" value="UniProtKB-SubCell"/>
</dbReference>
<feature type="transmembrane region" description="Helical" evidence="6">
    <location>
        <begin position="53"/>
        <end position="74"/>
    </location>
</feature>
<dbReference type="CDD" id="cd06261">
    <property type="entry name" value="TM_PBP2"/>
    <property type="match status" value="1"/>
</dbReference>
<dbReference type="PANTHER" id="PTHR30177:SF33">
    <property type="entry name" value="POSSIBLE OSMOPROTECTANT (GLYCINE BETAINE_CARNITINE_CHOLINE_L-PROLINE) TRANSPORT INTEGRAL MEMBRANE PROTEIN ABC TRANSPORTER PROZ"/>
    <property type="match status" value="1"/>
</dbReference>
<feature type="region of interest" description="Disordered" evidence="7">
    <location>
        <begin position="246"/>
        <end position="276"/>
    </location>
</feature>
<dbReference type="InterPro" id="IPR051204">
    <property type="entry name" value="ABC_transp_perm/SBD"/>
</dbReference>
<sequence length="276" mass="28198">MAAHDGAAAARHPDRARSRGDDVNLFLDAFAWLFSPERLEGPTAIPVALAQHLAYTAISVLVAAAIAVPLGWLIGHTGRGRDIAVAVSGAARAIPSFGLLVLLVMLIGVLHKPEAAVISYVLLAIPSILAGAYAGFEAIDRDVIGASRAIGMTPWQVLWRVEVPLGLPLLVAGLRAATLQVVATVTIGAYVGLGGLGQYIIAGIPLRRYDMVLGGALLVAALALVLDGLFALTQRAVVPRGVRASRAAGPGAPGSSAGAAAAASDTRPVDRSPVLT</sequence>
<name>A0A7Y9GQN5_9MICO</name>
<keyword evidence="4 6" id="KW-1133">Transmembrane helix</keyword>
<evidence type="ECO:0000259" key="8">
    <source>
        <dbReference type="PROSITE" id="PS50928"/>
    </source>
</evidence>
<protein>
    <submittedName>
        <fullName evidence="9">Osmoprotectant transport system permease protein</fullName>
    </submittedName>
</protein>
<dbReference type="Gene3D" id="1.10.3720.10">
    <property type="entry name" value="MetI-like"/>
    <property type="match status" value="1"/>
</dbReference>
<comment type="caution">
    <text evidence="9">The sequence shown here is derived from an EMBL/GenBank/DDBJ whole genome shotgun (WGS) entry which is preliminary data.</text>
</comment>
<proteinExistence type="inferred from homology"/>
<dbReference type="SUPFAM" id="SSF161098">
    <property type="entry name" value="MetI-like"/>
    <property type="match status" value="1"/>
</dbReference>
<evidence type="ECO:0000256" key="3">
    <source>
        <dbReference type="ARBA" id="ARBA00022692"/>
    </source>
</evidence>
<evidence type="ECO:0000256" key="5">
    <source>
        <dbReference type="ARBA" id="ARBA00023136"/>
    </source>
</evidence>
<organism evidence="9 10">
    <name type="scientific">Microbacterium immunditiarum</name>
    <dbReference type="NCBI Taxonomy" id="337480"/>
    <lineage>
        <taxon>Bacteria</taxon>
        <taxon>Bacillati</taxon>
        <taxon>Actinomycetota</taxon>
        <taxon>Actinomycetes</taxon>
        <taxon>Micrococcales</taxon>
        <taxon>Microbacteriaceae</taxon>
        <taxon>Microbacterium</taxon>
    </lineage>
</organism>
<dbReference type="PANTHER" id="PTHR30177">
    <property type="entry name" value="GLYCINE BETAINE/L-PROLINE TRANSPORT SYSTEM PERMEASE PROTEIN PROW"/>
    <property type="match status" value="1"/>
</dbReference>
<evidence type="ECO:0000256" key="2">
    <source>
        <dbReference type="ARBA" id="ARBA00022448"/>
    </source>
</evidence>
<dbReference type="InterPro" id="IPR035906">
    <property type="entry name" value="MetI-like_sf"/>
</dbReference>
<dbReference type="GO" id="GO:0055085">
    <property type="term" value="P:transmembrane transport"/>
    <property type="evidence" value="ECO:0007669"/>
    <property type="project" value="InterPro"/>
</dbReference>
<feature type="domain" description="ABC transmembrane type-1" evidence="8">
    <location>
        <begin position="49"/>
        <end position="230"/>
    </location>
</feature>
<evidence type="ECO:0000313" key="9">
    <source>
        <dbReference type="EMBL" id="NYE19775.1"/>
    </source>
</evidence>
<accession>A0A7Y9GQN5</accession>
<keyword evidence="5 6" id="KW-0472">Membrane</keyword>